<feature type="compositionally biased region" description="Polar residues" evidence="1">
    <location>
        <begin position="78"/>
        <end position="96"/>
    </location>
</feature>
<dbReference type="Proteomes" id="UP001283361">
    <property type="component" value="Unassembled WGS sequence"/>
</dbReference>
<reference evidence="2" key="1">
    <citation type="journal article" date="2023" name="G3 (Bethesda)">
        <title>A reference genome for the long-term kleptoplast-retaining sea slug Elysia crispata morphotype clarki.</title>
        <authorList>
            <person name="Eastman K.E."/>
            <person name="Pendleton A.L."/>
            <person name="Shaikh M.A."/>
            <person name="Suttiyut T."/>
            <person name="Ogas R."/>
            <person name="Tomko P."/>
            <person name="Gavelis G."/>
            <person name="Widhalm J.R."/>
            <person name="Wisecaver J.H."/>
        </authorList>
    </citation>
    <scope>NUCLEOTIDE SEQUENCE</scope>
    <source>
        <strain evidence="2">ECLA1</strain>
    </source>
</reference>
<evidence type="ECO:0000256" key="1">
    <source>
        <dbReference type="SAM" id="MobiDB-lite"/>
    </source>
</evidence>
<gene>
    <name evidence="2" type="ORF">RRG08_056490</name>
</gene>
<comment type="caution">
    <text evidence="2">The sequence shown here is derived from an EMBL/GenBank/DDBJ whole genome shotgun (WGS) entry which is preliminary data.</text>
</comment>
<name>A0AAE0XS33_9GAST</name>
<accession>A0AAE0XS33</accession>
<dbReference type="AlphaFoldDB" id="A0AAE0XS33"/>
<proteinExistence type="predicted"/>
<evidence type="ECO:0000313" key="3">
    <source>
        <dbReference type="Proteomes" id="UP001283361"/>
    </source>
</evidence>
<sequence>MCSARHKLLTKTVVNFDKLNNRSLASVRQMYKVIKELQLSFALLLHFSWFEEERKKNVRLSVRLPMQRLHLQQCDVSVSRAETSSRSGSALDNPSANRHRKGAQVKRFGQAFHELP</sequence>
<evidence type="ECO:0000313" key="2">
    <source>
        <dbReference type="EMBL" id="KAK3706273.1"/>
    </source>
</evidence>
<keyword evidence="3" id="KW-1185">Reference proteome</keyword>
<feature type="region of interest" description="Disordered" evidence="1">
    <location>
        <begin position="78"/>
        <end position="104"/>
    </location>
</feature>
<dbReference type="EMBL" id="JAWDGP010007748">
    <property type="protein sequence ID" value="KAK3706273.1"/>
    <property type="molecule type" value="Genomic_DNA"/>
</dbReference>
<organism evidence="2 3">
    <name type="scientific">Elysia crispata</name>
    <name type="common">lettuce slug</name>
    <dbReference type="NCBI Taxonomy" id="231223"/>
    <lineage>
        <taxon>Eukaryota</taxon>
        <taxon>Metazoa</taxon>
        <taxon>Spiralia</taxon>
        <taxon>Lophotrochozoa</taxon>
        <taxon>Mollusca</taxon>
        <taxon>Gastropoda</taxon>
        <taxon>Heterobranchia</taxon>
        <taxon>Euthyneura</taxon>
        <taxon>Panpulmonata</taxon>
        <taxon>Sacoglossa</taxon>
        <taxon>Placobranchoidea</taxon>
        <taxon>Plakobranchidae</taxon>
        <taxon>Elysia</taxon>
    </lineage>
</organism>
<protein>
    <submittedName>
        <fullName evidence="2">Uncharacterized protein</fullName>
    </submittedName>
</protein>